<feature type="region of interest" description="Disordered" evidence="1">
    <location>
        <begin position="10"/>
        <end position="30"/>
    </location>
</feature>
<comment type="caution">
    <text evidence="2">The sequence shown here is derived from an EMBL/GenBank/DDBJ whole genome shotgun (WGS) entry which is preliminary data.</text>
</comment>
<dbReference type="AlphaFoldDB" id="A0A833S9X9"/>
<dbReference type="EMBL" id="WSZM01000226">
    <property type="protein sequence ID" value="KAF4037906.1"/>
    <property type="molecule type" value="Genomic_DNA"/>
</dbReference>
<feature type="region of interest" description="Disordered" evidence="1">
    <location>
        <begin position="82"/>
        <end position="152"/>
    </location>
</feature>
<feature type="compositionally biased region" description="Basic and acidic residues" evidence="1">
    <location>
        <begin position="99"/>
        <end position="109"/>
    </location>
</feature>
<organism evidence="2 4">
    <name type="scientific">Phytophthora infestans</name>
    <name type="common">Potato late blight agent</name>
    <name type="synonym">Botrytis infestans</name>
    <dbReference type="NCBI Taxonomy" id="4787"/>
    <lineage>
        <taxon>Eukaryota</taxon>
        <taxon>Sar</taxon>
        <taxon>Stramenopiles</taxon>
        <taxon>Oomycota</taxon>
        <taxon>Peronosporomycetes</taxon>
        <taxon>Peronosporales</taxon>
        <taxon>Peronosporaceae</taxon>
        <taxon>Phytophthora</taxon>
    </lineage>
</organism>
<gene>
    <name evidence="2" type="ORF">GN244_ATG10033</name>
    <name evidence="3" type="ORF">GN958_ATG10509</name>
</gene>
<dbReference type="EMBL" id="JAACNO010001471">
    <property type="protein sequence ID" value="KAF4140345.1"/>
    <property type="molecule type" value="Genomic_DNA"/>
</dbReference>
<keyword evidence="4" id="KW-1185">Reference proteome</keyword>
<reference evidence="2" key="1">
    <citation type="submission" date="2020-04" db="EMBL/GenBank/DDBJ databases">
        <title>Hybrid Assembly of Korean Phytophthora infestans isolates.</title>
        <authorList>
            <person name="Prokchorchik M."/>
            <person name="Lee Y."/>
            <person name="Seo J."/>
            <person name="Cho J.-H."/>
            <person name="Park Y.-E."/>
            <person name="Jang D.-C."/>
            <person name="Im J.-S."/>
            <person name="Choi J.-G."/>
            <person name="Park H.-J."/>
            <person name="Lee G.-B."/>
            <person name="Lee Y.-G."/>
            <person name="Hong S.-Y."/>
            <person name="Cho K."/>
            <person name="Sohn K.H."/>
        </authorList>
    </citation>
    <scope>NUCLEOTIDE SEQUENCE</scope>
    <source>
        <strain evidence="2">KR_1_A1</strain>
        <strain evidence="3">KR_2_A2</strain>
    </source>
</reference>
<protein>
    <submittedName>
        <fullName evidence="2">Uncharacterized protein</fullName>
    </submittedName>
</protein>
<accession>A0A833S9X9</accession>
<dbReference type="Proteomes" id="UP000602510">
    <property type="component" value="Unassembled WGS sequence"/>
</dbReference>
<evidence type="ECO:0000313" key="3">
    <source>
        <dbReference type="EMBL" id="KAF4140345.1"/>
    </source>
</evidence>
<evidence type="ECO:0000256" key="1">
    <source>
        <dbReference type="SAM" id="MobiDB-lite"/>
    </source>
</evidence>
<feature type="compositionally biased region" description="Basic and acidic residues" evidence="1">
    <location>
        <begin position="120"/>
        <end position="129"/>
    </location>
</feature>
<sequence>MSWQQNIAVQRAVQAPSRQEERGAVSPSGDSRILRYIKTLTNHQTNAKQQRMDQYLQKVKHTQQTEERDLYHPRSLMATNAKEHQDELKTSIPTLRTSQWEDKKPREQNRLSNRSSVAQSDRRTQEKPRTNHRRRYKRPYEGNQGSGQLKKSKTIHQTMAISALDRFRFNSTCLQNNSQTSTKELSVSKKTQQTTIPAAAVKHAKLGGASVDPRMPPITLGVPSAEVQDRAVVQATARPISAGAQDVWTNSNQLANLQPPEGMQPETLDFQQEDFVLTYDPLSAIMDSVYF</sequence>
<proteinExistence type="predicted"/>
<evidence type="ECO:0000313" key="4">
    <source>
        <dbReference type="Proteomes" id="UP000602510"/>
    </source>
</evidence>
<name>A0A833S9X9_PHYIN</name>
<evidence type="ECO:0000313" key="2">
    <source>
        <dbReference type="EMBL" id="KAF4037906.1"/>
    </source>
</evidence>
<feature type="compositionally biased region" description="Polar residues" evidence="1">
    <location>
        <begin position="110"/>
        <end position="119"/>
    </location>
</feature>
<dbReference type="Proteomes" id="UP000704712">
    <property type="component" value="Unassembled WGS sequence"/>
</dbReference>